<keyword evidence="1" id="KW-0812">Transmembrane</keyword>
<gene>
    <name evidence="2" type="ORF">VNO77_03821</name>
</gene>
<dbReference type="Proteomes" id="UP001367508">
    <property type="component" value="Unassembled WGS sequence"/>
</dbReference>
<organism evidence="2 3">
    <name type="scientific">Canavalia gladiata</name>
    <name type="common">Sword bean</name>
    <name type="synonym">Dolichos gladiatus</name>
    <dbReference type="NCBI Taxonomy" id="3824"/>
    <lineage>
        <taxon>Eukaryota</taxon>
        <taxon>Viridiplantae</taxon>
        <taxon>Streptophyta</taxon>
        <taxon>Embryophyta</taxon>
        <taxon>Tracheophyta</taxon>
        <taxon>Spermatophyta</taxon>
        <taxon>Magnoliopsida</taxon>
        <taxon>eudicotyledons</taxon>
        <taxon>Gunneridae</taxon>
        <taxon>Pentapetalae</taxon>
        <taxon>rosids</taxon>
        <taxon>fabids</taxon>
        <taxon>Fabales</taxon>
        <taxon>Fabaceae</taxon>
        <taxon>Papilionoideae</taxon>
        <taxon>50 kb inversion clade</taxon>
        <taxon>NPAAA clade</taxon>
        <taxon>indigoferoid/millettioid clade</taxon>
        <taxon>Phaseoleae</taxon>
        <taxon>Canavalia</taxon>
    </lineage>
</organism>
<evidence type="ECO:0000313" key="3">
    <source>
        <dbReference type="Proteomes" id="UP001367508"/>
    </source>
</evidence>
<reference evidence="2 3" key="1">
    <citation type="submission" date="2024-01" db="EMBL/GenBank/DDBJ databases">
        <title>The genomes of 5 underutilized Papilionoideae crops provide insights into root nodulation and disease resistanc.</title>
        <authorList>
            <person name="Jiang F."/>
        </authorList>
    </citation>
    <scope>NUCLEOTIDE SEQUENCE [LARGE SCALE GENOMIC DNA]</scope>
    <source>
        <strain evidence="2">LVBAO_FW01</strain>
        <tissue evidence="2">Leaves</tissue>
    </source>
</reference>
<keyword evidence="1" id="KW-1133">Transmembrane helix</keyword>
<dbReference type="EMBL" id="JAYMYQ010000001">
    <property type="protein sequence ID" value="KAK7361740.1"/>
    <property type="molecule type" value="Genomic_DNA"/>
</dbReference>
<dbReference type="AlphaFoldDB" id="A0AAN9MVE8"/>
<feature type="transmembrane region" description="Helical" evidence="1">
    <location>
        <begin position="61"/>
        <end position="79"/>
    </location>
</feature>
<proteinExistence type="predicted"/>
<name>A0AAN9MVE8_CANGL</name>
<sequence>MRGQSSSSVHALESMDEVLRLPASSRSFHGGMTSLATVHISNTSNGRVTLLLNPRSALGPVLVRTLFICMGLSSPYVGWRESPLHFVRAHLGHGLLAGVGCYGHELRACWDSNGRPSGGTYDLLHLLLLGIAITFLVLLSNGWKRSCQLASDSAHLRRCCYVRLVKPAGYILYPSRAVVSLLQQRCRPWE</sequence>
<evidence type="ECO:0000256" key="1">
    <source>
        <dbReference type="SAM" id="Phobius"/>
    </source>
</evidence>
<protein>
    <submittedName>
        <fullName evidence="2">Uncharacterized protein</fullName>
    </submittedName>
</protein>
<accession>A0AAN9MVE8</accession>
<evidence type="ECO:0000313" key="2">
    <source>
        <dbReference type="EMBL" id="KAK7361740.1"/>
    </source>
</evidence>
<keyword evidence="1" id="KW-0472">Membrane</keyword>
<comment type="caution">
    <text evidence="2">The sequence shown here is derived from an EMBL/GenBank/DDBJ whole genome shotgun (WGS) entry which is preliminary data.</text>
</comment>
<feature type="transmembrane region" description="Helical" evidence="1">
    <location>
        <begin position="123"/>
        <end position="143"/>
    </location>
</feature>
<keyword evidence="3" id="KW-1185">Reference proteome</keyword>